<reference evidence="2 4" key="1">
    <citation type="submission" date="2016-03" db="EMBL/GenBank/DDBJ databases">
        <title>Comparative genomics of 54 Lactobacillus plantarum strains reveals genomic uncoupling from niche constraints.</title>
        <authorList>
            <person name="Martino M.E."/>
        </authorList>
    </citation>
    <scope>NUCLEOTIDE SEQUENCE [LARGE SCALE GENOMIC DNA]</scope>
    <source>
        <strain evidence="2 4">19.1</strain>
    </source>
</reference>
<evidence type="ECO:0000256" key="1">
    <source>
        <dbReference type="SAM" id="Phobius"/>
    </source>
</evidence>
<evidence type="ECO:0000313" key="5">
    <source>
        <dbReference type="Proteomes" id="UP000094892"/>
    </source>
</evidence>
<comment type="caution">
    <text evidence="2">The sequence shown here is derived from an EMBL/GenBank/DDBJ whole genome shotgun (WGS) entry which is preliminary data.</text>
</comment>
<keyword evidence="1" id="KW-1133">Transmembrane helix</keyword>
<reference evidence="3 5" key="2">
    <citation type="submission" date="2016-08" db="EMBL/GenBank/DDBJ databases">
        <title>Genome sequencing of Lactobacillus plantarum JSA22, isolated from fermented soybean paste.</title>
        <authorList>
            <person name="Choi H.S."/>
        </authorList>
    </citation>
    <scope>NUCLEOTIDE SEQUENCE [LARGE SCALE GENOMIC DNA]</scope>
    <source>
        <strain evidence="3 5">JSA22</strain>
    </source>
</reference>
<evidence type="ECO:0008006" key="6">
    <source>
        <dbReference type="Google" id="ProtNLM"/>
    </source>
</evidence>
<proteinExistence type="predicted"/>
<name>A0A0G9FB98_LACPN</name>
<feature type="transmembrane region" description="Helical" evidence="1">
    <location>
        <begin position="47"/>
        <end position="69"/>
    </location>
</feature>
<dbReference type="KEGG" id="lpb:SH83_13085"/>
<dbReference type="Proteomes" id="UP000094892">
    <property type="component" value="Unassembled WGS sequence"/>
</dbReference>
<gene>
    <name evidence="2" type="ORF">Lp19_2711</name>
    <name evidence="3" type="ORF">LPJSA22_02830</name>
</gene>
<keyword evidence="1" id="KW-0812">Transmembrane</keyword>
<dbReference type="PATRIC" id="fig|1590.144.peg.2719"/>
<accession>A0A0G9FB98</accession>
<dbReference type="EMBL" id="MCOL01000001">
    <property type="protein sequence ID" value="ODO62812.1"/>
    <property type="molecule type" value="Genomic_DNA"/>
</dbReference>
<evidence type="ECO:0000313" key="4">
    <source>
        <dbReference type="Proteomes" id="UP000076882"/>
    </source>
</evidence>
<sequence length="70" mass="7821">MSNIIQTVFGILLIALGWFQIRASRRYFRQLKLHGNAEMSVFAPLALWSALVFGAFLIVGGIVLTLGIYH</sequence>
<evidence type="ECO:0000313" key="3">
    <source>
        <dbReference type="EMBL" id="ODO62812.1"/>
    </source>
</evidence>
<dbReference type="AlphaFoldDB" id="A0A0G9FB98"/>
<dbReference type="Proteomes" id="UP000076882">
    <property type="component" value="Unassembled WGS sequence"/>
</dbReference>
<dbReference type="EMBL" id="LUXM01000037">
    <property type="protein sequence ID" value="KZU93008.1"/>
    <property type="molecule type" value="Genomic_DNA"/>
</dbReference>
<organism evidence="2 4">
    <name type="scientific">Lactiplantibacillus plantarum</name>
    <name type="common">Lactobacillus plantarum</name>
    <dbReference type="NCBI Taxonomy" id="1590"/>
    <lineage>
        <taxon>Bacteria</taxon>
        <taxon>Bacillati</taxon>
        <taxon>Bacillota</taxon>
        <taxon>Bacilli</taxon>
        <taxon>Lactobacillales</taxon>
        <taxon>Lactobacillaceae</taxon>
        <taxon>Lactiplantibacillus</taxon>
    </lineage>
</organism>
<protein>
    <recommendedName>
        <fullName evidence="6">Immunity protein</fullName>
    </recommendedName>
</protein>
<keyword evidence="1" id="KW-0472">Membrane</keyword>
<evidence type="ECO:0000313" key="2">
    <source>
        <dbReference type="EMBL" id="KZU93008.1"/>
    </source>
</evidence>